<keyword evidence="6" id="KW-0963">Cytoplasm</keyword>
<feature type="domain" description="Fibronectin type-III" evidence="23">
    <location>
        <begin position="142"/>
        <end position="236"/>
    </location>
</feature>
<keyword evidence="18" id="KW-0393">Immunoglobulin domain</keyword>
<feature type="domain" description="Ig-like" evidence="22">
    <location>
        <begin position="1321"/>
        <end position="1411"/>
    </location>
</feature>
<feature type="domain" description="Fibronectin type-III" evidence="23">
    <location>
        <begin position="1020"/>
        <end position="1112"/>
    </location>
</feature>
<dbReference type="InterPro" id="IPR003598">
    <property type="entry name" value="Ig_sub2"/>
</dbReference>
<dbReference type="SMART" id="SM00409">
    <property type="entry name" value="IG"/>
    <property type="match status" value="10"/>
</dbReference>
<feature type="domain" description="Fibronectin type-III" evidence="23">
    <location>
        <begin position="2684"/>
        <end position="2770"/>
    </location>
</feature>
<keyword evidence="17" id="KW-0539">Nucleus</keyword>
<evidence type="ECO:0000256" key="18">
    <source>
        <dbReference type="ARBA" id="ARBA00023319"/>
    </source>
</evidence>
<feature type="domain" description="Fibronectin type-III" evidence="23">
    <location>
        <begin position="636"/>
        <end position="730"/>
    </location>
</feature>
<feature type="domain" description="Fibronectin type-III" evidence="23">
    <location>
        <begin position="2096"/>
        <end position="2191"/>
    </location>
</feature>
<evidence type="ECO:0000256" key="10">
    <source>
        <dbReference type="ARBA" id="ARBA00022723"/>
    </source>
</evidence>
<comment type="similarity">
    <text evidence="4">Belongs to the protein kinase superfamily. CAMK Ser/Thr protein kinase family.</text>
</comment>
<dbReference type="GO" id="GO:0060298">
    <property type="term" value="P:positive regulation of sarcomere organization"/>
    <property type="evidence" value="ECO:0007669"/>
    <property type="project" value="UniProtKB-ARBA"/>
</dbReference>
<keyword evidence="14" id="KW-0460">Magnesium</keyword>
<dbReference type="GO" id="GO:0031672">
    <property type="term" value="C:A band"/>
    <property type="evidence" value="ECO:0007669"/>
    <property type="project" value="UniProtKB-ARBA"/>
</dbReference>
<dbReference type="FunFam" id="2.60.40.10:FF:000425">
    <property type="entry name" value="Myosin light chain kinase"/>
    <property type="match status" value="2"/>
</dbReference>
<sequence>MTSITFAKVIRSDSGDFKVTIGNANGSASLTIKLIVIDKPGPPRNLEVTGVTEDTVSLKWDEPEDDGGRDITGYVIDKRDTTRRTWQNIEEEQEVKEYTAVKLIEGTEYVFRVSATNECGTGEPVELDSPAIPKSPYNVPDRPAAPTVTDIFSDACTVHWAPPANDGGTPITGYILERKLVTSTRWIKINTEFTGLETVVPNLTEGNQYEFRISALNKVGPSEPSLPSEPILAKDPWDKPGKPGVPQIGTITNSSIQLTWTAPEDDGGSPIFNYVIEYRAQGQFKWKRANPDEQVPDLTYTVESLKEDELYEFKISAENKAGVGPHSQNLEPVRCKEPIVGDPPKILEPLSTVTAVTPNEAILECDIDPGKPEAEVKWYRGGKEIRPSPRIDIDYNDEVATLVIKNVEPNDAGDYRCEAINPLGACETTGKLVVNAHPTIEYEPKMKQQSLKAGKSLRITAEISGIPTPSVSWKLGERTLEDTKEVTIETSDTFSTLTVKNLTREYDGVYTCTAENVVGSESADFTVCVKDKPSPPLNLRVRETAKDSITVTWETPEHDGGSDITGYIIERRDAKRNTWTGSGTTRANQTEFTVGKLTEGNDYFIQVFAENEIGASEPAVTDEPTTAKMPFDVPGPPINLNAAEVTKKSATLEWTRPEDDGGSPITGYIIERRQATSTRWIRHNKETVRETTYNLKELIEGNEYEFRVSAENAAGVGKPCEPTKFVAKDPYEKPGVPGRPEVTNIVADQATLTWSPPHDDGGSPIFNYAIEMRVSGDFKWTLVNIDDKCPDTTYTVHGLKEETEYEFRVSAQNKAGLGDPSPPSLSARYEEEINFIRQLEDQDVTEIPGKAVFECELSKADVEVSWLRDGRSIKASKKYKIVCEGTVHRLEISDVDGQDEAEYTCTFKNKESKAALFVEAPPALMIDEKYKKTIILKAGQSTVIEIPFTGWPKPKVVWTFNGGAMPKDKRIKEETIQTMSAVTIAKSKREDSGDYVLVVENPNGSVTATIKVLVLDRPGPPKNFKETSIGETNIDLSWEDPDDTGGCDITGFIVEKRDTLRRSWESVDTTEDFTCNVTRLTEGKGYNFKVAAENEVGVGEAVEIGPITPKSQFSVPDAPDAPTVSDVLSTSCQVSYQPPANDGGTPVLGYHVERKLTTSNHWVRVNKTLISELTYKVTDIKEGNEYVFRVLAENKVGPSEPSKPSDSILAKDPWDKPGPTGVPQAGKVTNSSIELTWTTPEDDGGAPIINYIIEYRAQGQFKWKRANLSVEVVDTSFTVEKLQEDELYQFRVAAENKAGQGPFTESTDAIKCKEPIVGNKPRIMEPLQSFTVVSPKEAVFECDISGKPEPEIHWYKDGKEITASGKYEMDYHYGDEVAMLVVKETIPSDAGKYTCEAFNPLGQSETSCKLTVHTHPELDYDKSLESQSIKGDKNLTISTNYTGIPTPSVTWTLNGETLERSARVNIEEGDNYSTITVKKVNKNDAGKYEVKAENIVGKATAVFDITVQDKPSPPRSLTVTGTTRESISVSWDVPEDDGGSEITGYIIEKRDAKRNTWTDVKTTSASTLECTAAKLVEGNKYYIRVFAENAVGTSEPVELPEPVTAKLPFDPPSPPRDLTVGDITKTTATLSWKKPASDGGSPILGYYIERRQSYSTRWSRHTKKIVKELTFDLSDLTEGEEYEFQVVAENEAGVSQPCESVKFVAKDPFDKPGPPGQPTAKLADGKIVLDWAAPDSDGGSPIFNYKIEMRRSGDMKWSSVNGAEKMPHLNYDVTGLKEEQEYEFRVTAENKAGYGEPSPPSEMLKFEDLIDFITPLEDQSITSLPSNASFQCEISKPNVGVQWLKNGKPIRASEKYDIIADGKTHRLVIVKVDHEDVAEYSATFKSKQSNAKLTVEVAPNYTLEDKYRETIVLKINESTVIEIPFTGSPMPDVTWKFNDGPLKDKRRMKVETIKGMTSFTLSRAEKHDAGRYTCTLENSIGKTTITIKVLVLDKPGPPKNLKITSTEETSVSLKWTEPDDDGGCDITGYVVEKREALRRSWQPLETVSELSIVADRLTEGTQYMFHVAAQNKCGMGEFVELDAPVVPKSSHVVPDAPEAPEVTDIFKESCKVTYQPPANDGGSPVLGYLLERRLTSSQRWIHMSREPIPELTFTSKDLSEGQEYEFRVSAVNKIGQSKPSPPSKPFTAKDPFDKPGAPGTPKIVALTNTSAELSWSPPEDDGGSPVFNYVVEYKMQEGFKWTKVLTDISDTTFTVKKLKEDQLYEFRVSAENKAGVGPSSQTQQPVKVKEPIVGHKPKLLAPLDEVTVVAPNEAILECDVDLGKPTAEIKWFKGSKEIYKGRKYEMDFEGEIATLVVKETEPNDAAKYRCEVANPLGRVETTGRLHVYTPPVLDYDMKLEKQNLKGGQTMVITVNMTGTPAPKVTWTFNEVDLDSSAVVETTDTYTTVTIKNCNKDNAGTYKLIAENKAGVANAEFDVLIRDKPSPPLNLQVTSTSKDSITVAWQAPESDGGAEITGYAIERRDAKRTMWTNAGTTGAGTMEFRVGRLQENNQYLIRVFAENAIGASEPAELTEPVTAKLPFGEPEAPRNLKFSNLTKTSVDLDWEPPKSDGGSPITGYILEKRVSKSTRWTKATKTGCKELSFSTKDLMEGEEYEFRVLAENEAGLSPFSNSVSFKAKDPYEAPGQPGRPEAKITKDSCEVTWTAPEDDGGARITNYRIEVKIQGEYKWKVLNVDDTVLSTDYTMKGVKEETEYEFRVTAENKAGYGEP</sequence>
<comment type="catalytic activity">
    <reaction evidence="20">
        <text>L-seryl-[protein] + ATP = O-phospho-L-seryl-[protein] + ADP + H(+)</text>
        <dbReference type="Rhea" id="RHEA:17989"/>
        <dbReference type="Rhea" id="RHEA-COMP:9863"/>
        <dbReference type="Rhea" id="RHEA-COMP:11604"/>
        <dbReference type="ChEBI" id="CHEBI:15378"/>
        <dbReference type="ChEBI" id="CHEBI:29999"/>
        <dbReference type="ChEBI" id="CHEBI:30616"/>
        <dbReference type="ChEBI" id="CHEBI:83421"/>
        <dbReference type="ChEBI" id="CHEBI:456216"/>
        <dbReference type="EC" id="2.7.11.1"/>
    </reaction>
</comment>
<evidence type="ECO:0000256" key="13">
    <source>
        <dbReference type="ARBA" id="ARBA00022837"/>
    </source>
</evidence>
<feature type="domain" description="Fibronectin type-III" evidence="23">
    <location>
        <begin position="1714"/>
        <end position="1808"/>
    </location>
</feature>
<dbReference type="CDD" id="cd00096">
    <property type="entry name" value="Ig"/>
    <property type="match status" value="1"/>
</dbReference>
<dbReference type="FunFam" id="2.60.40.10:FF:000050">
    <property type="entry name" value="Titin isoform B"/>
    <property type="match status" value="2"/>
</dbReference>
<comment type="subcellular location">
    <subcellularLocation>
        <location evidence="3">Cytoplasm</location>
    </subcellularLocation>
    <subcellularLocation>
        <location evidence="2">Nucleus</location>
    </subcellularLocation>
</comment>
<evidence type="ECO:0000256" key="5">
    <source>
        <dbReference type="ARBA" id="ARBA00012513"/>
    </source>
</evidence>
<feature type="domain" description="Fibronectin type-III" evidence="23">
    <location>
        <begin position="1118"/>
        <end position="1213"/>
    </location>
</feature>
<dbReference type="GO" id="GO:0046872">
    <property type="term" value="F:metal ion binding"/>
    <property type="evidence" value="ECO:0007669"/>
    <property type="project" value="UniProtKB-KW"/>
</dbReference>
<evidence type="ECO:0000256" key="4">
    <source>
        <dbReference type="ARBA" id="ARBA00006692"/>
    </source>
</evidence>
<feature type="domain" description="Fibronectin type-III" evidence="23">
    <location>
        <begin position="2197"/>
        <end position="2291"/>
    </location>
</feature>
<keyword evidence="7" id="KW-0723">Serine/threonine-protein kinase</keyword>
<organism evidence="24 25">
    <name type="scientific">Owenia fusiformis</name>
    <name type="common">Polychaete worm</name>
    <dbReference type="NCBI Taxonomy" id="6347"/>
    <lineage>
        <taxon>Eukaryota</taxon>
        <taxon>Metazoa</taxon>
        <taxon>Spiralia</taxon>
        <taxon>Lophotrochozoa</taxon>
        <taxon>Annelida</taxon>
        <taxon>Polychaeta</taxon>
        <taxon>Sedentaria</taxon>
        <taxon>Canalipalpata</taxon>
        <taxon>Sabellida</taxon>
        <taxon>Oweniida</taxon>
        <taxon>Oweniidae</taxon>
        <taxon>Owenia</taxon>
    </lineage>
</organism>
<accession>A0A8S4QA62</accession>
<keyword evidence="9" id="KW-0808">Transferase</keyword>
<feature type="domain" description="Fibronectin type-III" evidence="23">
    <location>
        <begin position="2587"/>
        <end position="2681"/>
    </location>
</feature>
<protein>
    <recommendedName>
        <fullName evidence="5">non-specific serine/threonine protein kinase</fullName>
        <ecNumber evidence="5">2.7.11.1</ecNumber>
    </recommendedName>
</protein>
<dbReference type="OrthoDB" id="504170at2759"/>
<feature type="region of interest" description="Disordered" evidence="21">
    <location>
        <begin position="1195"/>
        <end position="1229"/>
    </location>
</feature>
<feature type="domain" description="Ig-like" evidence="22">
    <location>
        <begin position="823"/>
        <end position="917"/>
    </location>
</feature>
<feature type="domain" description="Fibronectin type-III" evidence="23">
    <location>
        <begin position="2486"/>
        <end position="2581"/>
    </location>
</feature>
<dbReference type="SMART" id="SM00060">
    <property type="entry name" value="FN3"/>
    <property type="match status" value="18"/>
</dbReference>
<keyword evidence="8" id="KW-0597">Phosphoprotein</keyword>
<feature type="domain" description="Fibronectin type-III" evidence="23">
    <location>
        <begin position="1219"/>
        <end position="1315"/>
    </location>
</feature>
<feature type="domain" description="Fibronectin type-III" evidence="23">
    <location>
        <begin position="1513"/>
        <end position="1608"/>
    </location>
</feature>
<dbReference type="FunFam" id="2.60.40.10:FF:000031">
    <property type="entry name" value="Myosin-binding protein C, slow type"/>
    <property type="match status" value="3"/>
</dbReference>
<feature type="domain" description="Fibronectin type-III" evidence="23">
    <location>
        <begin position="535"/>
        <end position="630"/>
    </location>
</feature>
<evidence type="ECO:0000256" key="9">
    <source>
        <dbReference type="ARBA" id="ARBA00022679"/>
    </source>
</evidence>
<dbReference type="GO" id="GO:0005516">
    <property type="term" value="F:calmodulin binding"/>
    <property type="evidence" value="ECO:0007669"/>
    <property type="project" value="UniProtKB-KW"/>
</dbReference>
<name>A0A8S4QA62_OWEFU</name>
<evidence type="ECO:0000256" key="8">
    <source>
        <dbReference type="ARBA" id="ARBA00022553"/>
    </source>
</evidence>
<dbReference type="InterPro" id="IPR003961">
    <property type="entry name" value="FN3_dom"/>
</dbReference>
<dbReference type="GO" id="GO:0005634">
    <property type="term" value="C:nucleus"/>
    <property type="evidence" value="ECO:0007669"/>
    <property type="project" value="UniProtKB-SubCell"/>
</dbReference>
<dbReference type="SUPFAM" id="SSF49265">
    <property type="entry name" value="Fibronectin type III"/>
    <property type="match status" value="12"/>
</dbReference>
<evidence type="ECO:0000256" key="17">
    <source>
        <dbReference type="ARBA" id="ARBA00023242"/>
    </source>
</evidence>
<dbReference type="PROSITE" id="PS50835">
    <property type="entry name" value="IG_LIKE"/>
    <property type="match status" value="9"/>
</dbReference>
<dbReference type="SMART" id="SM00408">
    <property type="entry name" value="IGc2"/>
    <property type="match status" value="10"/>
</dbReference>
<dbReference type="FunFam" id="2.60.40.10:FF:000012">
    <property type="entry name" value="titin isoform X1"/>
    <property type="match status" value="1"/>
</dbReference>
<dbReference type="EMBL" id="CAIIXF020000058">
    <property type="protein sequence ID" value="CAH1802734.1"/>
    <property type="molecule type" value="Genomic_DNA"/>
</dbReference>
<dbReference type="SUPFAM" id="SSF48726">
    <property type="entry name" value="Immunoglobulin"/>
    <property type="match status" value="11"/>
</dbReference>
<dbReference type="InterPro" id="IPR013783">
    <property type="entry name" value="Ig-like_fold"/>
</dbReference>
<dbReference type="Gene3D" id="2.60.40.10">
    <property type="entry name" value="Immunoglobulins"/>
    <property type="match status" value="28"/>
</dbReference>
<dbReference type="InterPro" id="IPR036116">
    <property type="entry name" value="FN3_sf"/>
</dbReference>
<evidence type="ECO:0000256" key="2">
    <source>
        <dbReference type="ARBA" id="ARBA00004123"/>
    </source>
</evidence>
<dbReference type="CDD" id="cd00063">
    <property type="entry name" value="FN3"/>
    <property type="match status" value="18"/>
</dbReference>
<evidence type="ECO:0000313" key="25">
    <source>
        <dbReference type="Proteomes" id="UP000749559"/>
    </source>
</evidence>
<feature type="domain" description="Ig-like" evidence="22">
    <location>
        <begin position="2297"/>
        <end position="2386"/>
    </location>
</feature>
<comment type="cofactor">
    <cofactor evidence="1">
        <name>Mg(2+)</name>
        <dbReference type="ChEBI" id="CHEBI:18420"/>
    </cofactor>
</comment>
<evidence type="ECO:0000256" key="16">
    <source>
        <dbReference type="ARBA" id="ARBA00023157"/>
    </source>
</evidence>
<evidence type="ECO:0000256" key="19">
    <source>
        <dbReference type="ARBA" id="ARBA00047899"/>
    </source>
</evidence>
<keyword evidence="12" id="KW-0418">Kinase</keyword>
<dbReference type="PROSITE" id="PS50853">
    <property type="entry name" value="FN3"/>
    <property type="match status" value="18"/>
</dbReference>
<keyword evidence="25" id="KW-1185">Reference proteome</keyword>
<dbReference type="EC" id="2.7.11.1" evidence="5"/>
<gene>
    <name evidence="24" type="ORF">OFUS_LOCUS26383</name>
</gene>
<evidence type="ECO:0000256" key="3">
    <source>
        <dbReference type="ARBA" id="ARBA00004496"/>
    </source>
</evidence>
<comment type="catalytic activity">
    <reaction evidence="19">
        <text>L-threonyl-[protein] + ATP = O-phospho-L-threonyl-[protein] + ADP + H(+)</text>
        <dbReference type="Rhea" id="RHEA:46608"/>
        <dbReference type="Rhea" id="RHEA-COMP:11060"/>
        <dbReference type="Rhea" id="RHEA-COMP:11605"/>
        <dbReference type="ChEBI" id="CHEBI:15378"/>
        <dbReference type="ChEBI" id="CHEBI:30013"/>
        <dbReference type="ChEBI" id="CHEBI:30616"/>
        <dbReference type="ChEBI" id="CHEBI:61977"/>
        <dbReference type="ChEBI" id="CHEBI:456216"/>
        <dbReference type="EC" id="2.7.11.1"/>
    </reaction>
</comment>
<dbReference type="Pfam" id="PF00041">
    <property type="entry name" value="fn3"/>
    <property type="match status" value="18"/>
</dbReference>
<keyword evidence="15" id="KW-0112">Calmodulin-binding</keyword>
<evidence type="ECO:0000256" key="21">
    <source>
        <dbReference type="SAM" id="MobiDB-lite"/>
    </source>
</evidence>
<evidence type="ECO:0000256" key="6">
    <source>
        <dbReference type="ARBA" id="ARBA00022490"/>
    </source>
</evidence>
<feature type="domain" description="Ig-like" evidence="22">
    <location>
        <begin position="438"/>
        <end position="526"/>
    </location>
</feature>
<evidence type="ECO:0000256" key="20">
    <source>
        <dbReference type="ARBA" id="ARBA00048679"/>
    </source>
</evidence>
<dbReference type="GO" id="GO:0004674">
    <property type="term" value="F:protein serine/threonine kinase activity"/>
    <property type="evidence" value="ECO:0007669"/>
    <property type="project" value="UniProtKB-KW"/>
</dbReference>
<dbReference type="FunFam" id="2.60.40.10:FF:000003">
    <property type="entry name" value="Titin isoform E"/>
    <property type="match status" value="2"/>
</dbReference>
<keyword evidence="10" id="KW-0479">Metal-binding</keyword>
<feature type="domain" description="Ig-like" evidence="22">
    <location>
        <begin position="1416"/>
        <end position="1508"/>
    </location>
</feature>
<dbReference type="InterPro" id="IPR003599">
    <property type="entry name" value="Ig_sub"/>
</dbReference>
<comment type="caution">
    <text evidence="24">The sequence shown here is derived from an EMBL/GenBank/DDBJ whole genome shotgun (WGS) entry which is preliminary data.</text>
</comment>
<evidence type="ECO:0000256" key="11">
    <source>
        <dbReference type="ARBA" id="ARBA00022737"/>
    </source>
</evidence>
<dbReference type="PANTHER" id="PTHR14340:SF9">
    <property type="entry name" value="FIBRONECTIN TYPE-III DOMAIN-CONTAINING PROTEIN"/>
    <property type="match status" value="1"/>
</dbReference>
<evidence type="ECO:0000313" key="24">
    <source>
        <dbReference type="EMBL" id="CAH1802734.1"/>
    </source>
</evidence>
<reference evidence="24" key="1">
    <citation type="submission" date="2022-03" db="EMBL/GenBank/DDBJ databases">
        <authorList>
            <person name="Martin C."/>
        </authorList>
    </citation>
    <scope>NUCLEOTIDE SEQUENCE</scope>
</reference>
<feature type="region of interest" description="Disordered" evidence="21">
    <location>
        <begin position="2174"/>
        <end position="2202"/>
    </location>
</feature>
<keyword evidence="13" id="KW-0106">Calcium</keyword>
<proteinExistence type="inferred from homology"/>
<dbReference type="FunFam" id="2.60.40.10:FF:000056">
    <property type="entry name" value="twitchin isoform X4"/>
    <property type="match status" value="1"/>
</dbReference>
<keyword evidence="16" id="KW-1015">Disulfide bond</keyword>
<dbReference type="GO" id="GO:0045989">
    <property type="term" value="P:positive regulation of striated muscle contraction"/>
    <property type="evidence" value="ECO:0007669"/>
    <property type="project" value="UniProtKB-ARBA"/>
</dbReference>
<feature type="domain" description="Fibronectin type-III" evidence="23">
    <location>
        <begin position="1614"/>
        <end position="1708"/>
    </location>
</feature>
<feature type="domain" description="Ig-like" evidence="22">
    <location>
        <begin position="2390"/>
        <end position="2479"/>
    </location>
</feature>
<feature type="domain" description="Fibronectin type-III" evidence="23">
    <location>
        <begin position="242"/>
        <end position="338"/>
    </location>
</feature>
<dbReference type="PANTHER" id="PTHR14340">
    <property type="entry name" value="MICROFIBRIL-ASSOCIATED GLYCOPROTEIN 3"/>
    <property type="match status" value="1"/>
</dbReference>
<feature type="domain" description="Ig-like" evidence="22">
    <location>
        <begin position="1799"/>
        <end position="1986"/>
    </location>
</feature>
<evidence type="ECO:0000256" key="1">
    <source>
        <dbReference type="ARBA" id="ARBA00001946"/>
    </source>
</evidence>
<dbReference type="InterPro" id="IPR007110">
    <property type="entry name" value="Ig-like_dom"/>
</dbReference>
<feature type="domain" description="Ig-like" evidence="22">
    <location>
        <begin position="344"/>
        <end position="435"/>
    </location>
</feature>
<dbReference type="Proteomes" id="UP000749559">
    <property type="component" value="Unassembled WGS sequence"/>
</dbReference>
<evidence type="ECO:0000259" key="23">
    <source>
        <dbReference type="PROSITE" id="PS50853"/>
    </source>
</evidence>
<evidence type="ECO:0000256" key="12">
    <source>
        <dbReference type="ARBA" id="ARBA00022777"/>
    </source>
</evidence>
<evidence type="ECO:0000256" key="14">
    <source>
        <dbReference type="ARBA" id="ARBA00022842"/>
    </source>
</evidence>
<evidence type="ECO:0000259" key="22">
    <source>
        <dbReference type="PROSITE" id="PS50835"/>
    </source>
</evidence>
<evidence type="ECO:0000256" key="7">
    <source>
        <dbReference type="ARBA" id="ARBA00022527"/>
    </source>
</evidence>
<keyword evidence="11" id="KW-0677">Repeat</keyword>
<feature type="domain" description="Fibronectin type-III" evidence="23">
    <location>
        <begin position="42"/>
        <end position="136"/>
    </location>
</feature>
<dbReference type="FunFam" id="2.60.40.10:FF:000107">
    <property type="entry name" value="Myosin, light chain kinase a"/>
    <property type="match status" value="1"/>
</dbReference>
<dbReference type="Pfam" id="PF07679">
    <property type="entry name" value="I-set"/>
    <property type="match status" value="10"/>
</dbReference>
<evidence type="ECO:0000256" key="15">
    <source>
        <dbReference type="ARBA" id="ARBA00022860"/>
    </source>
</evidence>
<dbReference type="FunFam" id="2.60.40.10:FF:000127">
    <property type="entry name" value="titin isoform X1"/>
    <property type="match status" value="11"/>
</dbReference>
<dbReference type="InterPro" id="IPR036179">
    <property type="entry name" value="Ig-like_dom_sf"/>
</dbReference>
<feature type="domain" description="Fibronectin type-III" evidence="23">
    <location>
        <begin position="736"/>
        <end position="832"/>
    </location>
</feature>
<dbReference type="FunFam" id="2.60.40.10:FF:000504">
    <property type="entry name" value="Bent, isoform J"/>
    <property type="match status" value="1"/>
</dbReference>
<dbReference type="PRINTS" id="PR00014">
    <property type="entry name" value="FNTYPEIII"/>
</dbReference>
<dbReference type="InterPro" id="IPR013098">
    <property type="entry name" value="Ig_I-set"/>
</dbReference>
<feature type="domain" description="Fibronectin type-III" evidence="23">
    <location>
        <begin position="1997"/>
        <end position="2090"/>
    </location>
</feature>
<dbReference type="FunFam" id="2.60.40.10:FF:000002">
    <property type="entry name" value="Titin a"/>
    <property type="match status" value="2"/>
</dbReference>
<feature type="non-terminal residue" evidence="24">
    <location>
        <position position="1"/>
    </location>
</feature>
<feature type="domain" description="Ig-like" evidence="22">
    <location>
        <begin position="922"/>
        <end position="1013"/>
    </location>
</feature>